<evidence type="ECO:0000256" key="3">
    <source>
        <dbReference type="SAM" id="MobiDB-lite"/>
    </source>
</evidence>
<gene>
    <name evidence="4" type="ORF">THSYN_29485</name>
</gene>
<dbReference type="EMBL" id="CP020371">
    <property type="protein sequence ID" value="AUB85326.1"/>
    <property type="molecule type" value="Genomic_DNA"/>
</dbReference>
<accession>A0A2K8UIB8</accession>
<feature type="compositionally biased region" description="Polar residues" evidence="3">
    <location>
        <begin position="237"/>
        <end position="256"/>
    </location>
</feature>
<evidence type="ECO:0000256" key="2">
    <source>
        <dbReference type="ARBA" id="ARBA00024044"/>
    </source>
</evidence>
<name>A0A2K8UIB8_9GAMM</name>
<dbReference type="KEGG" id="tsy:THSYN_29485"/>
<keyword evidence="1" id="KW-0677">Repeat</keyword>
<evidence type="ECO:0000313" key="4">
    <source>
        <dbReference type="EMBL" id="AUB85326.1"/>
    </source>
</evidence>
<evidence type="ECO:0000313" key="5">
    <source>
        <dbReference type="Proteomes" id="UP000232638"/>
    </source>
</evidence>
<keyword evidence="4" id="KW-0614">Plasmid</keyword>
<dbReference type="AlphaFoldDB" id="A0A2K8UIB8"/>
<feature type="compositionally biased region" description="Low complexity" evidence="3">
    <location>
        <begin position="147"/>
        <end position="168"/>
    </location>
</feature>
<feature type="region of interest" description="Disordered" evidence="3">
    <location>
        <begin position="519"/>
        <end position="577"/>
    </location>
</feature>
<dbReference type="OrthoDB" id="543713at2"/>
<dbReference type="InterPro" id="IPR020990">
    <property type="entry name" value="CSOS2/2B"/>
</dbReference>
<geneLocation type="plasmid" evidence="5">
    <name>pts417</name>
</geneLocation>
<reference evidence="4 5" key="1">
    <citation type="submission" date="2017-03" db="EMBL/GenBank/DDBJ databases">
        <title>Complete genome sequence of Candidatus 'Thiodictyon syntrophicum' sp. nov. strain Cad16T, a photolithoautotroph purple sulfur bacterium isolated from an alpine meromictic lake.</title>
        <authorList>
            <person name="Luedin S.M."/>
            <person name="Pothier J.F."/>
            <person name="Danza F."/>
            <person name="Storelli N."/>
            <person name="Wittwer M."/>
            <person name="Tonolla M."/>
        </authorList>
    </citation>
    <scope>NUCLEOTIDE SEQUENCE [LARGE SCALE GENOMIC DNA]</scope>
    <source>
        <strain evidence="4 5">Cad16T</strain>
        <plasmid evidence="5">Plasmid pts417</plasmid>
    </source>
</reference>
<proteinExistence type="inferred from homology"/>
<feature type="region of interest" description="Disordered" evidence="3">
    <location>
        <begin position="682"/>
        <end position="717"/>
    </location>
</feature>
<sequence length="717" mass="72801">MSSKGKVAVDRKDRVRDGERTKPVDEPGAAKNASRQDGNCSCGAKDTSERGGSDVSLSRAATPSRGNGRPKPRGPRRNDTRMNPGRAASLARRQAQSSRGKAGVGAAGLSAAQTARAANPELSGRELAKALREQRSRRGGAGRKQSAPTGRARAARTAAAPGAATGAAQDAPWKVGASETSHGQTVTGTMVGRSRDMTGDEASTCRTVTGTEYMGADIFRDFCQGEPPKAPRRVGVSPTNRGNPVTGNQVGRSTKVTGDEPGTCQQVTGTEYMGANLQEAFCGRTPEKGPAKSDSAATRGGKRVTGNNVGRSGKVTGDEVGATRSLTGTQYMQPGSPAAGPSAAPLKVGTSATLLGGTVTGTMIGRHPALTGDEAGSCRNVTGDDYIGLEQFGQFCAATPARTERKVGVSATLGGERITGTMTGRAPRMTGDEPGTCRAVTGTPYAGVEQYRAYCEPTQASRAAARMQPDQRRIRPMMTGIQPGVGGRMTGDAKGACEPVTGTPYSDAGQVLAVCAAEPAEPGSPDFPQPLPSTGEAGGAEPAPWSDFSIASPAHASNAPQPARGVTGAPLEGGRITGPFGMASGKVTGIVETGFGRNGRAPLEADLSAAPPTVHGRVKSRISGEGINDGITVTGDDWDPGDRVTGTAGTSAPVRNPSRRGAQPLGLPMAAAMAVTKAATKAKGRAEGIPEPVSKVTGGSGNTDKGAMVTYSGGARG</sequence>
<feature type="region of interest" description="Disordered" evidence="3">
    <location>
        <begin position="226"/>
        <end position="262"/>
    </location>
</feature>
<comment type="similarity">
    <text evidence="2">Belongs to the CsoS2 family.</text>
</comment>
<organism evidence="4 5">
    <name type="scientific">Candidatus Thiodictyon syntrophicum</name>
    <dbReference type="NCBI Taxonomy" id="1166950"/>
    <lineage>
        <taxon>Bacteria</taxon>
        <taxon>Pseudomonadati</taxon>
        <taxon>Pseudomonadota</taxon>
        <taxon>Gammaproteobacteria</taxon>
        <taxon>Chromatiales</taxon>
        <taxon>Chromatiaceae</taxon>
        <taxon>Thiodictyon</taxon>
    </lineage>
</organism>
<keyword evidence="5" id="KW-1185">Reference proteome</keyword>
<feature type="compositionally biased region" description="Low complexity" evidence="3">
    <location>
        <begin position="86"/>
        <end position="99"/>
    </location>
</feature>
<dbReference type="Proteomes" id="UP000232638">
    <property type="component" value="Plasmid pTs417"/>
</dbReference>
<feature type="compositionally biased region" description="Polar residues" evidence="3">
    <location>
        <begin position="178"/>
        <end position="188"/>
    </location>
</feature>
<feature type="compositionally biased region" description="Basic and acidic residues" evidence="3">
    <location>
        <begin position="7"/>
        <end position="25"/>
    </location>
</feature>
<evidence type="ECO:0000256" key="1">
    <source>
        <dbReference type="ARBA" id="ARBA00022737"/>
    </source>
</evidence>
<feature type="region of interest" description="Disordered" evidence="3">
    <location>
        <begin position="284"/>
        <end position="319"/>
    </location>
</feature>
<feature type="compositionally biased region" description="Basic and acidic residues" evidence="3">
    <location>
        <begin position="123"/>
        <end position="136"/>
    </location>
</feature>
<feature type="region of interest" description="Disordered" evidence="3">
    <location>
        <begin position="1"/>
        <end position="201"/>
    </location>
</feature>
<dbReference type="Pfam" id="PF12288">
    <property type="entry name" value="CsoS2_M"/>
    <property type="match status" value="1"/>
</dbReference>
<dbReference type="GO" id="GO:0043886">
    <property type="term" value="F:structural constituent of carboxysome shell"/>
    <property type="evidence" value="ECO:0007669"/>
    <property type="project" value="InterPro"/>
</dbReference>
<protein>
    <submittedName>
        <fullName evidence="4">Carboxysome shell protein</fullName>
    </submittedName>
</protein>